<reference evidence="6 7" key="1">
    <citation type="submission" date="2023-02" db="EMBL/GenBank/DDBJ databases">
        <title>Bacterial whole genomic sequence of Curvibacter sp. HBC61.</title>
        <authorList>
            <person name="Le V."/>
            <person name="Ko S.-R."/>
            <person name="Ahn C.-Y."/>
            <person name="Oh H.-M."/>
        </authorList>
    </citation>
    <scope>NUCLEOTIDE SEQUENCE [LARGE SCALE GENOMIC DNA]</scope>
    <source>
        <strain evidence="6 7">HBC61</strain>
    </source>
</reference>
<comment type="caution">
    <text evidence="6">The sequence shown here is derived from an EMBL/GenBank/DDBJ whole genome shotgun (WGS) entry which is preliminary data.</text>
</comment>
<keyword evidence="4" id="KW-0804">Transcription</keyword>
<evidence type="ECO:0000256" key="2">
    <source>
        <dbReference type="ARBA" id="ARBA00023015"/>
    </source>
</evidence>
<accession>A0ABT5N2Y2</accession>
<dbReference type="InterPro" id="IPR036390">
    <property type="entry name" value="WH_DNA-bd_sf"/>
</dbReference>
<dbReference type="EMBL" id="JAQSIP010000011">
    <property type="protein sequence ID" value="MDD0840610.1"/>
    <property type="molecule type" value="Genomic_DNA"/>
</dbReference>
<evidence type="ECO:0000313" key="7">
    <source>
        <dbReference type="Proteomes" id="UP001528673"/>
    </source>
</evidence>
<dbReference type="Pfam" id="PF03466">
    <property type="entry name" value="LysR_substrate"/>
    <property type="match status" value="1"/>
</dbReference>
<dbReference type="RefSeq" id="WP_273953400.1">
    <property type="nucleotide sequence ID" value="NZ_JAQSIP010000011.1"/>
</dbReference>
<dbReference type="InterPro" id="IPR005119">
    <property type="entry name" value="LysR_subst-bd"/>
</dbReference>
<evidence type="ECO:0000256" key="1">
    <source>
        <dbReference type="ARBA" id="ARBA00009437"/>
    </source>
</evidence>
<proteinExistence type="inferred from homology"/>
<keyword evidence="7" id="KW-1185">Reference proteome</keyword>
<dbReference type="SUPFAM" id="SSF46785">
    <property type="entry name" value="Winged helix' DNA-binding domain"/>
    <property type="match status" value="1"/>
</dbReference>
<dbReference type="PANTHER" id="PTHR30537:SF21">
    <property type="entry name" value="HTH-TYPE TRANSCRIPTIONAL REGULATOR SINR-RELATED"/>
    <property type="match status" value="1"/>
</dbReference>
<dbReference type="SUPFAM" id="SSF53850">
    <property type="entry name" value="Periplasmic binding protein-like II"/>
    <property type="match status" value="1"/>
</dbReference>
<dbReference type="InterPro" id="IPR036388">
    <property type="entry name" value="WH-like_DNA-bd_sf"/>
</dbReference>
<gene>
    <name evidence="6" type="ORF">PSQ40_18680</name>
</gene>
<sequence>MKDLDFDDMALFVRVATRGTLSAVARERQVPVSQISRSLSRIEKQCGVRLVQRSTQGLSLTAEGQTFLGYCQRITGTLEELEAEFASQAREVSGSVQVAVSPALGHFIIVPSLAGLSARYPRLQVELHSDDRLIDMAQEGVDITLRTGAPHSESMVAREIGHHGRALYATPGYLARFGTPQHPDELAAHRLITNSAARHLNRWPFILDGQSTEWPVQGHYRANSTGIMMTMVLHDLGICRCNTLIAAPLVAQGRLQPVLERWVDVQHFPIYAMLMPQRHRLPKIQACIDYWSDWFQQIQAPLSPSAP</sequence>
<dbReference type="InterPro" id="IPR000847">
    <property type="entry name" value="LysR_HTH_N"/>
</dbReference>
<dbReference type="Proteomes" id="UP001528673">
    <property type="component" value="Unassembled WGS sequence"/>
</dbReference>
<dbReference type="Pfam" id="PF00126">
    <property type="entry name" value="HTH_1"/>
    <property type="match status" value="1"/>
</dbReference>
<keyword evidence="2" id="KW-0805">Transcription regulation</keyword>
<dbReference type="PANTHER" id="PTHR30537">
    <property type="entry name" value="HTH-TYPE TRANSCRIPTIONAL REGULATOR"/>
    <property type="match status" value="1"/>
</dbReference>
<evidence type="ECO:0000313" key="6">
    <source>
        <dbReference type="EMBL" id="MDD0840610.1"/>
    </source>
</evidence>
<protein>
    <submittedName>
        <fullName evidence="6">LysR family transcriptional regulator</fullName>
    </submittedName>
</protein>
<evidence type="ECO:0000256" key="3">
    <source>
        <dbReference type="ARBA" id="ARBA00023125"/>
    </source>
</evidence>
<dbReference type="Gene3D" id="3.40.190.290">
    <property type="match status" value="1"/>
</dbReference>
<evidence type="ECO:0000259" key="5">
    <source>
        <dbReference type="PROSITE" id="PS50931"/>
    </source>
</evidence>
<organism evidence="6 7">
    <name type="scientific">Curvibacter cyanobacteriorum</name>
    <dbReference type="NCBI Taxonomy" id="3026422"/>
    <lineage>
        <taxon>Bacteria</taxon>
        <taxon>Pseudomonadati</taxon>
        <taxon>Pseudomonadota</taxon>
        <taxon>Betaproteobacteria</taxon>
        <taxon>Burkholderiales</taxon>
        <taxon>Comamonadaceae</taxon>
        <taxon>Curvibacter</taxon>
    </lineage>
</organism>
<feature type="domain" description="HTH lysR-type" evidence="5">
    <location>
        <begin position="4"/>
        <end position="61"/>
    </location>
</feature>
<dbReference type="Gene3D" id="1.10.10.10">
    <property type="entry name" value="Winged helix-like DNA-binding domain superfamily/Winged helix DNA-binding domain"/>
    <property type="match status" value="1"/>
</dbReference>
<dbReference type="PROSITE" id="PS50931">
    <property type="entry name" value="HTH_LYSR"/>
    <property type="match status" value="1"/>
</dbReference>
<keyword evidence="3" id="KW-0238">DNA-binding</keyword>
<comment type="similarity">
    <text evidence="1">Belongs to the LysR transcriptional regulatory family.</text>
</comment>
<name>A0ABT5N2Y2_9BURK</name>
<evidence type="ECO:0000256" key="4">
    <source>
        <dbReference type="ARBA" id="ARBA00023163"/>
    </source>
</evidence>
<dbReference type="InterPro" id="IPR058163">
    <property type="entry name" value="LysR-type_TF_proteobact-type"/>
</dbReference>
<dbReference type="CDD" id="cd08422">
    <property type="entry name" value="PBP2_CrgA_like"/>
    <property type="match status" value="1"/>
</dbReference>